<dbReference type="RefSeq" id="WP_004045561.1">
    <property type="nucleotide sequence ID" value="NZ_AOJE01000003.1"/>
</dbReference>
<accession>M0E9D9</accession>
<dbReference type="STRING" id="1227484.C471_00020"/>
<comment type="caution">
    <text evidence="1">The sequence shown here is derived from an EMBL/GenBank/DDBJ whole genome shotgun (WGS) entry which is preliminary data.</text>
</comment>
<evidence type="ECO:0000313" key="1">
    <source>
        <dbReference type="EMBL" id="ELZ43668.1"/>
    </source>
</evidence>
<proteinExistence type="predicted"/>
<gene>
    <name evidence="1" type="ORF">C471_00020</name>
</gene>
<keyword evidence="2" id="KW-1185">Reference proteome</keyword>
<sequence length="160" mass="17989">GLPMTGVEESTEDTRVRLKRVSERVAAANESTADAMTQAAGLGTVAYPTPNLWETHRELIDAYYELRRAIDVVEKTIDNLDPDSRGGTPRRVKNDHADRLAEQYDGPVLSLALMLLEQNRREWLHAKPDTNGAQSVERHGLTANQREWINTFDDAYEGDL</sequence>
<dbReference type="EMBL" id="AOJE01000003">
    <property type="protein sequence ID" value="ELZ43668.1"/>
    <property type="molecule type" value="Genomic_DNA"/>
</dbReference>
<feature type="non-terminal residue" evidence="1">
    <location>
        <position position="1"/>
    </location>
</feature>
<dbReference type="Proteomes" id="UP000011514">
    <property type="component" value="Unassembled WGS sequence"/>
</dbReference>
<dbReference type="OrthoDB" id="338908at2157"/>
<protein>
    <submittedName>
        <fullName evidence="1">Uncharacterized protein</fullName>
    </submittedName>
</protein>
<reference evidence="1 2" key="1">
    <citation type="journal article" date="2014" name="PLoS Genet.">
        <title>Phylogenetically driven sequencing of extremely halophilic archaea reveals strategies for static and dynamic osmo-response.</title>
        <authorList>
            <person name="Becker E.A."/>
            <person name="Seitzer P.M."/>
            <person name="Tritt A."/>
            <person name="Larsen D."/>
            <person name="Krusor M."/>
            <person name="Yao A.I."/>
            <person name="Wu D."/>
            <person name="Madern D."/>
            <person name="Eisen J.A."/>
            <person name="Darling A.E."/>
            <person name="Facciotti M.T."/>
        </authorList>
    </citation>
    <scope>NUCLEOTIDE SEQUENCE [LARGE SCALE GENOMIC DNA]</scope>
    <source>
        <strain evidence="1 2">DSM 1137</strain>
    </source>
</reference>
<name>M0E9D9_9EURY</name>
<organism evidence="1 2">
    <name type="scientific">Halorubrum saccharovorum DSM 1137</name>
    <dbReference type="NCBI Taxonomy" id="1227484"/>
    <lineage>
        <taxon>Archaea</taxon>
        <taxon>Methanobacteriati</taxon>
        <taxon>Methanobacteriota</taxon>
        <taxon>Stenosarchaea group</taxon>
        <taxon>Halobacteria</taxon>
        <taxon>Halobacteriales</taxon>
        <taxon>Haloferacaceae</taxon>
        <taxon>Halorubrum</taxon>
    </lineage>
</organism>
<evidence type="ECO:0000313" key="2">
    <source>
        <dbReference type="Proteomes" id="UP000011514"/>
    </source>
</evidence>
<dbReference type="AlphaFoldDB" id="M0E9D9"/>
<dbReference type="PATRIC" id="fig|1227484.4.peg.3"/>